<dbReference type="PROSITE" id="PS51387">
    <property type="entry name" value="FAD_PCMH"/>
    <property type="match status" value="1"/>
</dbReference>
<dbReference type="PANTHER" id="PTHR32448">
    <property type="entry name" value="OS08G0158400 PROTEIN"/>
    <property type="match status" value="1"/>
</dbReference>
<evidence type="ECO:0000313" key="9">
    <source>
        <dbReference type="EMBL" id="CAH0395970.1"/>
    </source>
</evidence>
<dbReference type="InterPro" id="IPR016167">
    <property type="entry name" value="FAD-bd_PCMH_sub1"/>
</dbReference>
<dbReference type="Pfam" id="PF08031">
    <property type="entry name" value="BBE"/>
    <property type="match status" value="1"/>
</dbReference>
<comment type="similarity">
    <text evidence="2">Belongs to the oxygen-dependent FAD-linked oxidoreductase family.</text>
</comment>
<dbReference type="Gene3D" id="3.30.465.10">
    <property type="match status" value="1"/>
</dbReference>
<dbReference type="GO" id="GO:0005777">
    <property type="term" value="C:peroxisome"/>
    <property type="evidence" value="ECO:0007669"/>
    <property type="project" value="UniProtKB-SubCell"/>
</dbReference>
<dbReference type="Gene3D" id="3.30.43.10">
    <property type="entry name" value="Uridine Diphospho-n-acetylenolpyruvylglucosamine Reductase, domain 2"/>
    <property type="match status" value="1"/>
</dbReference>
<dbReference type="InterPro" id="IPR036318">
    <property type="entry name" value="FAD-bd_PCMH-like_sf"/>
</dbReference>
<evidence type="ECO:0000256" key="4">
    <source>
        <dbReference type="ARBA" id="ARBA00022729"/>
    </source>
</evidence>
<dbReference type="InterPro" id="IPR006094">
    <property type="entry name" value="Oxid_FAD_bind_N"/>
</dbReference>
<evidence type="ECO:0000256" key="2">
    <source>
        <dbReference type="ARBA" id="ARBA00005466"/>
    </source>
</evidence>
<name>A0A9P0ALR1_BEMTA</name>
<comment type="subunit">
    <text evidence="3">Homodimer.</text>
</comment>
<reference evidence="9" key="1">
    <citation type="submission" date="2021-12" db="EMBL/GenBank/DDBJ databases">
        <authorList>
            <person name="King R."/>
        </authorList>
    </citation>
    <scope>NUCLEOTIDE SEQUENCE</scope>
</reference>
<feature type="domain" description="FAD-binding PCMH-type" evidence="8">
    <location>
        <begin position="74"/>
        <end position="248"/>
    </location>
</feature>
<feature type="chain" id="PRO_5040367982" description="FAD-binding PCMH-type domain-containing protein" evidence="7">
    <location>
        <begin position="29"/>
        <end position="545"/>
    </location>
</feature>
<evidence type="ECO:0000313" key="10">
    <source>
        <dbReference type="Proteomes" id="UP001152759"/>
    </source>
</evidence>
<dbReference type="InterPro" id="IPR016166">
    <property type="entry name" value="FAD-bd_PCMH"/>
</dbReference>
<proteinExistence type="inferred from homology"/>
<evidence type="ECO:0000259" key="8">
    <source>
        <dbReference type="PROSITE" id="PS51387"/>
    </source>
</evidence>
<dbReference type="Pfam" id="PF01565">
    <property type="entry name" value="FAD_binding_4"/>
    <property type="match status" value="1"/>
</dbReference>
<comment type="subcellular location">
    <subcellularLocation>
        <location evidence="1">Peroxisome</location>
    </subcellularLocation>
</comment>
<keyword evidence="5" id="KW-0576">Peroxisome</keyword>
<accession>A0A9P0ALR1</accession>
<keyword evidence="10" id="KW-1185">Reference proteome</keyword>
<evidence type="ECO:0000256" key="7">
    <source>
        <dbReference type="SAM" id="SignalP"/>
    </source>
</evidence>
<dbReference type="AlphaFoldDB" id="A0A9P0ALR1"/>
<evidence type="ECO:0000256" key="1">
    <source>
        <dbReference type="ARBA" id="ARBA00004275"/>
    </source>
</evidence>
<evidence type="ECO:0000256" key="5">
    <source>
        <dbReference type="ARBA" id="ARBA00023140"/>
    </source>
</evidence>
<protein>
    <recommendedName>
        <fullName evidence="8">FAD-binding PCMH-type domain-containing protein</fullName>
    </recommendedName>
</protein>
<dbReference type="InterPro" id="IPR012951">
    <property type="entry name" value="BBE"/>
</dbReference>
<evidence type="ECO:0000256" key="3">
    <source>
        <dbReference type="ARBA" id="ARBA00011738"/>
    </source>
</evidence>
<keyword evidence="6" id="KW-0325">Glycoprotein</keyword>
<dbReference type="Proteomes" id="UP001152759">
    <property type="component" value="Chromosome 9"/>
</dbReference>
<dbReference type="GO" id="GO:0071949">
    <property type="term" value="F:FAD binding"/>
    <property type="evidence" value="ECO:0007669"/>
    <property type="project" value="InterPro"/>
</dbReference>
<dbReference type="SUPFAM" id="SSF56176">
    <property type="entry name" value="FAD-binding/transporter-associated domain-like"/>
    <property type="match status" value="1"/>
</dbReference>
<evidence type="ECO:0000256" key="6">
    <source>
        <dbReference type="ARBA" id="ARBA00023180"/>
    </source>
</evidence>
<feature type="signal peptide" evidence="7">
    <location>
        <begin position="1"/>
        <end position="28"/>
    </location>
</feature>
<dbReference type="InterPro" id="IPR016169">
    <property type="entry name" value="FAD-bd_PCMH_sub2"/>
</dbReference>
<dbReference type="GO" id="GO:0016491">
    <property type="term" value="F:oxidoreductase activity"/>
    <property type="evidence" value="ECO:0007669"/>
    <property type="project" value="InterPro"/>
</dbReference>
<sequence length="545" mass="60486">MHPPNFEVSLKPCSFLIWASFWAATTSTGPDFSSCISSDLHQYGTFKIAIPSNSPNFLQIFRANLREPRFYNTSSPKPLFIIAAKETSHVQGAIVCARRSGLQVRIRSGGHDYEGLSSTSEDPFVLVDLSNLRSVRVDVRSESAWVDSGATVGDLYFRIAERSNVYAFPAGSCSTVGIGGHLGCGGFGFIFRKYGLAADNVLDAKIIDANGRLLTRATTGEDLFWVIRGGGGASFGVIVSWKVRLVPVPPIVTRLSVAYTLEEGGARLLQKWQSVASRFPEDLHLRVGLSVMDSAGVSLLGGKKTVLVSFEALYLGRVDQLLWLLKVSFPELNVSRENCTVMTWIQSAVDLAEIGVPFDGPPSVLLNRTTQQTTPSKMKSDYVMAGRVIPEAGFEGLFRLMVEQSAFAVLTPYGGKMARIPKSQIPFPHRGGVNYEIRYGVFWEDHAETEVKLKYMRRIYDYMEGFVSRGPRSAYLCTRDIDLGRNGKGGFADYETASVWGLKYFGNNFERLVRVKTSVDPDNFFRYEQSVPLYSHVTGNRERWI</sequence>
<dbReference type="EMBL" id="OU963870">
    <property type="protein sequence ID" value="CAH0395970.1"/>
    <property type="molecule type" value="Genomic_DNA"/>
</dbReference>
<dbReference type="KEGG" id="btab:109030320"/>
<keyword evidence="4 7" id="KW-0732">Signal</keyword>
<dbReference type="Gene3D" id="3.40.462.20">
    <property type="match status" value="1"/>
</dbReference>
<organism evidence="9 10">
    <name type="scientific">Bemisia tabaci</name>
    <name type="common">Sweetpotato whitefly</name>
    <name type="synonym">Aleurodes tabaci</name>
    <dbReference type="NCBI Taxonomy" id="7038"/>
    <lineage>
        <taxon>Eukaryota</taxon>
        <taxon>Metazoa</taxon>
        <taxon>Ecdysozoa</taxon>
        <taxon>Arthropoda</taxon>
        <taxon>Hexapoda</taxon>
        <taxon>Insecta</taxon>
        <taxon>Pterygota</taxon>
        <taxon>Neoptera</taxon>
        <taxon>Paraneoptera</taxon>
        <taxon>Hemiptera</taxon>
        <taxon>Sternorrhyncha</taxon>
        <taxon>Aleyrodoidea</taxon>
        <taxon>Aleyrodidae</taxon>
        <taxon>Aleyrodinae</taxon>
        <taxon>Bemisia</taxon>
    </lineage>
</organism>
<gene>
    <name evidence="9" type="ORF">BEMITA_LOCUS14090</name>
</gene>